<dbReference type="InterPro" id="IPR003439">
    <property type="entry name" value="ABC_transporter-like_ATP-bd"/>
</dbReference>
<name>A0A419T2G5_9FIRM</name>
<accession>A0A419T2G5</accession>
<dbReference type="Gene3D" id="3.40.50.300">
    <property type="entry name" value="P-loop containing nucleotide triphosphate hydrolases"/>
    <property type="match status" value="1"/>
</dbReference>
<gene>
    <name evidence="4" type="ORF">BET01_19415</name>
</gene>
<dbReference type="EMBL" id="MCIA01000016">
    <property type="protein sequence ID" value="RKD31697.1"/>
    <property type="molecule type" value="Genomic_DNA"/>
</dbReference>
<sequence length="342" mass="38301">MALQLKIRKRFSGFELNAEFETEGGCTGILGASGSGKSMILKCVAGIETPDEGRIALNGRVLFDSKAGINQPARQRHVGYLFQSYALFPAMTVEANLGIVIPGKRNGKQAAIYEMLRRFQLSGLEKRYPSQLSGGQQQRVALARMLLSAPEVILLDEPFSALDGFLKDALQTDMLEFIKEYGKDVFMVSHSRDEIYKFSSQMVVISEGKSLLQGGTRDIFKNPGLMEAARLTGCKNISAIQRLGDYELYASDWNIRLMTKEKIGDSIRYIGIRGHTLIPASQPGENIMKIRLWGVTDTPFERQVLFHNAEGEDSDRIWLIQDKNENIPLFIQFPKEEILLLS</sequence>
<dbReference type="AlphaFoldDB" id="A0A419T2G5"/>
<proteinExistence type="predicted"/>
<dbReference type="OrthoDB" id="9802264at2"/>
<comment type="caution">
    <text evidence="4">The sequence shown here is derived from an EMBL/GenBank/DDBJ whole genome shotgun (WGS) entry which is preliminary data.</text>
</comment>
<evidence type="ECO:0000256" key="1">
    <source>
        <dbReference type="ARBA" id="ARBA00022741"/>
    </source>
</evidence>
<keyword evidence="1" id="KW-0547">Nucleotide-binding</keyword>
<evidence type="ECO:0000313" key="4">
    <source>
        <dbReference type="EMBL" id="RKD31697.1"/>
    </source>
</evidence>
<dbReference type="InterPro" id="IPR050334">
    <property type="entry name" value="Molybdenum_import_ModC"/>
</dbReference>
<dbReference type="SMART" id="SM00382">
    <property type="entry name" value="AAA"/>
    <property type="match status" value="1"/>
</dbReference>
<dbReference type="PROSITE" id="PS50893">
    <property type="entry name" value="ABC_TRANSPORTER_2"/>
    <property type="match status" value="1"/>
</dbReference>
<dbReference type="InterPro" id="IPR003593">
    <property type="entry name" value="AAA+_ATPase"/>
</dbReference>
<protein>
    <submittedName>
        <fullName evidence="4">ABC transporter</fullName>
    </submittedName>
</protein>
<evidence type="ECO:0000256" key="2">
    <source>
        <dbReference type="ARBA" id="ARBA00022840"/>
    </source>
</evidence>
<dbReference type="InterPro" id="IPR017871">
    <property type="entry name" value="ABC_transporter-like_CS"/>
</dbReference>
<dbReference type="InterPro" id="IPR027417">
    <property type="entry name" value="P-loop_NTPase"/>
</dbReference>
<dbReference type="SUPFAM" id="SSF52540">
    <property type="entry name" value="P-loop containing nucleoside triphosphate hydrolases"/>
    <property type="match status" value="1"/>
</dbReference>
<dbReference type="Pfam" id="PF00005">
    <property type="entry name" value="ABC_tran"/>
    <property type="match status" value="1"/>
</dbReference>
<dbReference type="GO" id="GO:0005524">
    <property type="term" value="F:ATP binding"/>
    <property type="evidence" value="ECO:0007669"/>
    <property type="project" value="UniProtKB-KW"/>
</dbReference>
<evidence type="ECO:0000313" key="5">
    <source>
        <dbReference type="Proteomes" id="UP000284277"/>
    </source>
</evidence>
<keyword evidence="5" id="KW-1185">Reference proteome</keyword>
<feature type="domain" description="ABC transporter" evidence="3">
    <location>
        <begin position="2"/>
        <end position="232"/>
    </location>
</feature>
<organism evidence="4 5">
    <name type="scientific">Lacrimispora algidixylanolytica</name>
    <dbReference type="NCBI Taxonomy" id="94868"/>
    <lineage>
        <taxon>Bacteria</taxon>
        <taxon>Bacillati</taxon>
        <taxon>Bacillota</taxon>
        <taxon>Clostridia</taxon>
        <taxon>Lachnospirales</taxon>
        <taxon>Lachnospiraceae</taxon>
        <taxon>Lacrimispora</taxon>
    </lineage>
</organism>
<reference evidence="4 5" key="1">
    <citation type="submission" date="2016-08" db="EMBL/GenBank/DDBJ databases">
        <title>A new outlook on sporulation: Clostridium algidixylanolyticum.</title>
        <authorList>
            <person name="Poppleton D.I."/>
            <person name="Gribaldo S."/>
        </authorList>
    </citation>
    <scope>NUCLEOTIDE SEQUENCE [LARGE SCALE GENOMIC DNA]</scope>
    <source>
        <strain evidence="4 5">SPL73</strain>
    </source>
</reference>
<dbReference type="Proteomes" id="UP000284277">
    <property type="component" value="Unassembled WGS sequence"/>
</dbReference>
<dbReference type="PANTHER" id="PTHR43514">
    <property type="entry name" value="ABC TRANSPORTER I FAMILY MEMBER 10"/>
    <property type="match status" value="1"/>
</dbReference>
<dbReference type="GO" id="GO:0016887">
    <property type="term" value="F:ATP hydrolysis activity"/>
    <property type="evidence" value="ECO:0007669"/>
    <property type="project" value="InterPro"/>
</dbReference>
<keyword evidence="2" id="KW-0067">ATP-binding</keyword>
<dbReference type="PANTHER" id="PTHR43514:SF1">
    <property type="entry name" value="SULFATE_THIOSULFATE IMPORT ATP-BINDING PROTEIN CYSA"/>
    <property type="match status" value="1"/>
</dbReference>
<dbReference type="RefSeq" id="WP_120196848.1">
    <property type="nucleotide sequence ID" value="NZ_MCIA01000016.1"/>
</dbReference>
<evidence type="ECO:0000259" key="3">
    <source>
        <dbReference type="PROSITE" id="PS50893"/>
    </source>
</evidence>
<dbReference type="PROSITE" id="PS00211">
    <property type="entry name" value="ABC_TRANSPORTER_1"/>
    <property type="match status" value="1"/>
</dbReference>